<dbReference type="Proteomes" id="UP000033166">
    <property type="component" value="Chromosome I"/>
</dbReference>
<dbReference type="STRING" id="1364.LP2241_50573"/>
<reference evidence="4" key="1">
    <citation type="submission" date="2015-01" db="EMBL/GenBank/DDBJ databases">
        <authorList>
            <person name="Andreevskaya M."/>
        </authorList>
    </citation>
    <scope>NUCLEOTIDE SEQUENCE [LARGE SCALE GENOMIC DNA]</scope>
    <source>
        <strain evidence="4">MKFS47</strain>
    </source>
</reference>
<dbReference type="AlphaFoldDB" id="A0A0D6E092"/>
<dbReference type="SUPFAM" id="SSF53756">
    <property type="entry name" value="UDP-Glycosyltransferase/glycogen phosphorylase"/>
    <property type="match status" value="1"/>
</dbReference>
<keyword evidence="3" id="KW-0808">Transferase</keyword>
<evidence type="ECO:0000259" key="1">
    <source>
        <dbReference type="Pfam" id="PF00534"/>
    </source>
</evidence>
<dbReference type="Pfam" id="PF00534">
    <property type="entry name" value="Glycos_transf_1"/>
    <property type="match status" value="1"/>
</dbReference>
<evidence type="ECO:0000313" key="4">
    <source>
        <dbReference type="Proteomes" id="UP000033166"/>
    </source>
</evidence>
<proteinExistence type="predicted"/>
<dbReference type="GO" id="GO:0016758">
    <property type="term" value="F:hexosyltransferase activity"/>
    <property type="evidence" value="ECO:0007669"/>
    <property type="project" value="TreeGrafter"/>
</dbReference>
<dbReference type="RefSeq" id="WP_047916413.1">
    <property type="nucleotide sequence ID" value="NZ_LN774769.1"/>
</dbReference>
<dbReference type="FunFam" id="3.40.50.2000:FF:000136">
    <property type="entry name" value="Glycosyl transferase, group 1"/>
    <property type="match status" value="1"/>
</dbReference>
<dbReference type="PANTHER" id="PTHR45947:SF3">
    <property type="entry name" value="SULFOQUINOVOSYL TRANSFERASE SQD2"/>
    <property type="match status" value="1"/>
</dbReference>
<dbReference type="KEGG" id="lpk:LACPI_2243"/>
<dbReference type="EMBL" id="LN774769">
    <property type="protein sequence ID" value="CEN29443.1"/>
    <property type="molecule type" value="Genomic_DNA"/>
</dbReference>
<name>A0A0D6E092_9LACT</name>
<feature type="domain" description="Glycosyltransferase subfamily 4-like N-terminal" evidence="2">
    <location>
        <begin position="14"/>
        <end position="183"/>
    </location>
</feature>
<feature type="domain" description="Glycosyl transferase family 1" evidence="1">
    <location>
        <begin position="196"/>
        <end position="347"/>
    </location>
</feature>
<evidence type="ECO:0000313" key="3">
    <source>
        <dbReference type="EMBL" id="CEN29443.1"/>
    </source>
</evidence>
<evidence type="ECO:0000259" key="2">
    <source>
        <dbReference type="Pfam" id="PF13439"/>
    </source>
</evidence>
<dbReference type="HOGENOM" id="CLU_009583_2_0_9"/>
<sequence length="443" mass="49460">MRIGLFTDSYLPQVSGVATSIETLANQLTSMGHNVFIFTTTDPQVDPENDEKNVIRLRSIPLISLAERRIVLKGVVAAYQVAQTYHLDIIHTQTEFGVGMLGKLVARQLKIPVIHTLHTKYEDYVHYIAKGRIIRPGMVKYIIKNYLHGVDGVIAPSDIVMDTINQYGVSIEKRVIPTGIKLDKFVRPEITQADVAELRTSIGIKQQDIMLLSLSRLAEEKNIQAIITKLSTIRDQVSVKLVIVGSGPYQDKLQKLVSDLNLTDIVVFTGLVDNSQTAYYYKAADFFISASTSETQGLTYIEALASGTPVLAADNAYLRTLITDPAFGCLFEDDTHIPDTILKAISTTPAFDQAKYNQKLYAISAECFAARVYEFYLDKIISNNHYLAQKGESIPRQTARLFRQAPAKTVKTVVRTPKKVAYFAKKAIKHAKILKKYGKIKLK</sequence>
<accession>A0A0D6E092</accession>
<organism evidence="3 4">
    <name type="scientific">Pseudolactococcus piscium MKFS47</name>
    <dbReference type="NCBI Taxonomy" id="297352"/>
    <lineage>
        <taxon>Bacteria</taxon>
        <taxon>Bacillati</taxon>
        <taxon>Bacillota</taxon>
        <taxon>Bacilli</taxon>
        <taxon>Lactobacillales</taxon>
        <taxon>Streptococcaceae</taxon>
        <taxon>Pseudolactococcus</taxon>
    </lineage>
</organism>
<dbReference type="InterPro" id="IPR001296">
    <property type="entry name" value="Glyco_trans_1"/>
</dbReference>
<dbReference type="PANTHER" id="PTHR45947">
    <property type="entry name" value="SULFOQUINOVOSYL TRANSFERASE SQD2"/>
    <property type="match status" value="1"/>
</dbReference>
<dbReference type="InterPro" id="IPR028098">
    <property type="entry name" value="Glyco_trans_4-like_N"/>
</dbReference>
<gene>
    <name evidence="3" type="ORF">LACPI_2243</name>
</gene>
<protein>
    <submittedName>
        <fullName evidence="3">1,2-diacylglycerol 3-glucosyltransferase</fullName>
    </submittedName>
</protein>
<dbReference type="Gene3D" id="3.40.50.2000">
    <property type="entry name" value="Glycogen Phosphorylase B"/>
    <property type="match status" value="2"/>
</dbReference>
<dbReference type="InterPro" id="IPR050194">
    <property type="entry name" value="Glycosyltransferase_grp1"/>
</dbReference>
<dbReference type="Pfam" id="PF13439">
    <property type="entry name" value="Glyco_transf_4"/>
    <property type="match status" value="1"/>
</dbReference>
<dbReference type="CDD" id="cd03817">
    <property type="entry name" value="GT4_UGDG-like"/>
    <property type="match status" value="1"/>
</dbReference>